<name>A0ACB9PHV0_BAUVA</name>
<evidence type="ECO:0000313" key="1">
    <source>
        <dbReference type="EMBL" id="KAI4347529.1"/>
    </source>
</evidence>
<sequence>MMVAAGLDCGTESEKEWTEVSHYLNNVQNKVSIKRISENVVVEKGIAEGLPAGWIKKTRSISKGDTIRKELSATVSRARQEVIMGQSSNLDGIVDDRQIPESACSEQKEGKIGLSKSNSASFSADGTGKAQNRRGKHKNKKEMNLPRRASKRLAGIKADPVPELRLRAPRVATKQSDDRESITNEDKLNGGLPSGAAKQLNSLEDGSETKCNFNNSAKTMESLNTLHECKSDKDRAYFSFPKEQTRDLKKGENFDLKLDDSLELPLGEILTDPCIAFAIQTLTGMTFETSTSSQISTESNNVNAAVEGHLRRMDNEKQGCNLSLTPQIPECAGDAETHRKANEKSGSSDLPLELSWMDPCIEFAVKTLTGNIPLDYNLNMQQDCHQQQFGSSNTEGHCEMALSGVSFNNYGSQYFGMQDKGFKQHAFVDPTLENGRNFGMDNNVGPRLSQRDEDRKNGCQSSKQAL</sequence>
<dbReference type="EMBL" id="CM039429">
    <property type="protein sequence ID" value="KAI4347529.1"/>
    <property type="molecule type" value="Genomic_DNA"/>
</dbReference>
<comment type="caution">
    <text evidence="1">The sequence shown here is derived from an EMBL/GenBank/DDBJ whole genome shotgun (WGS) entry which is preliminary data.</text>
</comment>
<keyword evidence="2" id="KW-1185">Reference proteome</keyword>
<proteinExistence type="predicted"/>
<gene>
    <name evidence="1" type="ORF">L6164_008338</name>
</gene>
<dbReference type="Proteomes" id="UP000828941">
    <property type="component" value="Chromosome 4"/>
</dbReference>
<reference evidence="1 2" key="1">
    <citation type="journal article" date="2022" name="DNA Res.">
        <title>Chromosomal-level genome assembly of the orchid tree Bauhinia variegata (Leguminosae; Cercidoideae) supports the allotetraploid origin hypothesis of Bauhinia.</title>
        <authorList>
            <person name="Zhong Y."/>
            <person name="Chen Y."/>
            <person name="Zheng D."/>
            <person name="Pang J."/>
            <person name="Liu Y."/>
            <person name="Luo S."/>
            <person name="Meng S."/>
            <person name="Qian L."/>
            <person name="Wei D."/>
            <person name="Dai S."/>
            <person name="Zhou R."/>
        </authorList>
    </citation>
    <scope>NUCLEOTIDE SEQUENCE [LARGE SCALE GENOMIC DNA]</scope>
    <source>
        <strain evidence="1">BV-YZ2020</strain>
    </source>
</reference>
<accession>A0ACB9PHV0</accession>
<organism evidence="1 2">
    <name type="scientific">Bauhinia variegata</name>
    <name type="common">Purple orchid tree</name>
    <name type="synonym">Phanera variegata</name>
    <dbReference type="NCBI Taxonomy" id="167791"/>
    <lineage>
        <taxon>Eukaryota</taxon>
        <taxon>Viridiplantae</taxon>
        <taxon>Streptophyta</taxon>
        <taxon>Embryophyta</taxon>
        <taxon>Tracheophyta</taxon>
        <taxon>Spermatophyta</taxon>
        <taxon>Magnoliopsida</taxon>
        <taxon>eudicotyledons</taxon>
        <taxon>Gunneridae</taxon>
        <taxon>Pentapetalae</taxon>
        <taxon>rosids</taxon>
        <taxon>fabids</taxon>
        <taxon>Fabales</taxon>
        <taxon>Fabaceae</taxon>
        <taxon>Cercidoideae</taxon>
        <taxon>Cercideae</taxon>
        <taxon>Bauhiniinae</taxon>
        <taxon>Bauhinia</taxon>
    </lineage>
</organism>
<evidence type="ECO:0000313" key="2">
    <source>
        <dbReference type="Proteomes" id="UP000828941"/>
    </source>
</evidence>
<protein>
    <submittedName>
        <fullName evidence="1">Uncharacterized protein</fullName>
    </submittedName>
</protein>